<protein>
    <recommendedName>
        <fullName evidence="1">Retrotransposon gag domain-containing protein</fullName>
    </recommendedName>
</protein>
<dbReference type="Proteomes" id="UP001054821">
    <property type="component" value="Chromosome 2"/>
</dbReference>
<dbReference type="Pfam" id="PF03732">
    <property type="entry name" value="Retrotrans_gag"/>
    <property type="match status" value="1"/>
</dbReference>
<gene>
    <name evidence="2" type="ORF">L3X38_014002</name>
</gene>
<keyword evidence="3" id="KW-1185">Reference proteome</keyword>
<dbReference type="EMBL" id="JAJFAZ020000002">
    <property type="protein sequence ID" value="KAI5346123.1"/>
    <property type="molecule type" value="Genomic_DNA"/>
</dbReference>
<dbReference type="AlphaFoldDB" id="A0AAD4WMY7"/>
<evidence type="ECO:0000313" key="3">
    <source>
        <dbReference type="Proteomes" id="UP001054821"/>
    </source>
</evidence>
<dbReference type="InterPro" id="IPR005162">
    <property type="entry name" value="Retrotrans_gag_dom"/>
</dbReference>
<feature type="domain" description="Retrotransposon gag" evidence="1">
    <location>
        <begin position="3"/>
        <end position="56"/>
    </location>
</feature>
<comment type="caution">
    <text evidence="2">The sequence shown here is derived from an EMBL/GenBank/DDBJ whole genome shotgun (WGS) entry which is preliminary data.</text>
</comment>
<reference evidence="2 3" key="1">
    <citation type="journal article" date="2022" name="G3 (Bethesda)">
        <title>Whole-genome sequence and methylome profiling of the almond [Prunus dulcis (Mill.) D.A. Webb] cultivar 'Nonpareil'.</title>
        <authorList>
            <person name="D'Amico-Willman K.M."/>
            <person name="Ouma W.Z."/>
            <person name="Meulia T."/>
            <person name="Sideli G.M."/>
            <person name="Gradziel T.M."/>
            <person name="Fresnedo-Ramirez J."/>
        </authorList>
    </citation>
    <scope>NUCLEOTIDE SEQUENCE [LARGE SCALE GENOMIC DNA]</scope>
    <source>
        <strain evidence="2">Clone GOH B32 T37-40</strain>
    </source>
</reference>
<name>A0AAD4WMY7_PRUDU</name>
<accession>A0AAD4WMY7</accession>
<evidence type="ECO:0000313" key="2">
    <source>
        <dbReference type="EMBL" id="KAI5346123.1"/>
    </source>
</evidence>
<sequence length="92" mass="11196">MEQIFHEQFYRPEPEVSMADLAKIRQKPNESIQEYLRRFREAKARCKVNMLEHEFAKLAQGGLLLDLRKKFEGNEFCDFYDLLLRWIDTKHF</sequence>
<organism evidence="2 3">
    <name type="scientific">Prunus dulcis</name>
    <name type="common">Almond</name>
    <name type="synonym">Amygdalus dulcis</name>
    <dbReference type="NCBI Taxonomy" id="3755"/>
    <lineage>
        <taxon>Eukaryota</taxon>
        <taxon>Viridiplantae</taxon>
        <taxon>Streptophyta</taxon>
        <taxon>Embryophyta</taxon>
        <taxon>Tracheophyta</taxon>
        <taxon>Spermatophyta</taxon>
        <taxon>Magnoliopsida</taxon>
        <taxon>eudicotyledons</taxon>
        <taxon>Gunneridae</taxon>
        <taxon>Pentapetalae</taxon>
        <taxon>rosids</taxon>
        <taxon>fabids</taxon>
        <taxon>Rosales</taxon>
        <taxon>Rosaceae</taxon>
        <taxon>Amygdaloideae</taxon>
        <taxon>Amygdaleae</taxon>
        <taxon>Prunus</taxon>
    </lineage>
</organism>
<evidence type="ECO:0000259" key="1">
    <source>
        <dbReference type="Pfam" id="PF03732"/>
    </source>
</evidence>
<proteinExistence type="predicted"/>